<accession>A0A4Z0BCZ9</accession>
<name>A0A4Z0BCZ9_9BURK</name>
<reference evidence="1 2" key="1">
    <citation type="submission" date="2019-03" db="EMBL/GenBank/DDBJ databases">
        <title>Ramlibacter sp. 18x22-1, whole genome shotgun sequence.</title>
        <authorList>
            <person name="Zhang X."/>
            <person name="Feng G."/>
            <person name="Zhu H."/>
        </authorList>
    </citation>
    <scope>NUCLEOTIDE SEQUENCE [LARGE SCALE GENOMIC DNA]</scope>
    <source>
        <strain evidence="1 2">18x22-1</strain>
    </source>
</reference>
<organism evidence="1 2">
    <name type="scientific">Ramlibacter humi</name>
    <dbReference type="NCBI Taxonomy" id="2530451"/>
    <lineage>
        <taxon>Bacteria</taxon>
        <taxon>Pseudomonadati</taxon>
        <taxon>Pseudomonadota</taxon>
        <taxon>Betaproteobacteria</taxon>
        <taxon>Burkholderiales</taxon>
        <taxon>Comamonadaceae</taxon>
        <taxon>Ramlibacter</taxon>
    </lineage>
</organism>
<keyword evidence="2" id="KW-1185">Reference proteome</keyword>
<gene>
    <name evidence="1" type="ORF">EZ216_18975</name>
</gene>
<dbReference type="RefSeq" id="WP_135251365.1">
    <property type="nucleotide sequence ID" value="NZ_SMLK01000008.1"/>
</dbReference>
<dbReference type="InterPro" id="IPR011042">
    <property type="entry name" value="6-blade_b-propeller_TolB-like"/>
</dbReference>
<comment type="caution">
    <text evidence="1">The sequence shown here is derived from an EMBL/GenBank/DDBJ whole genome shotgun (WGS) entry which is preliminary data.</text>
</comment>
<sequence length="419" mass="44989">MHILLGLAAVALVAYFLWRATSGRGTAAAAALQPSGRGLAFLANGQLWLRGANGEPAPLQSTYAQEAADRRERTRERHSWKQGTSFGIAAGGGMRSFESADAPFLVTSAVFQGDGSLLYFQKDAAIGGLFRHDAATGHEQRLLLKPGLDLSGLALSPDGSQLAASSRHSDGIANIALMQPDGAVMREVTGGDTVDSSPCWIPGSPKHLLFQSAGLARNEGGYIVAEGPASIQRLEMDTGTVVPILDDPRFDYLRPRVCPQGNLHFVRRPHEAPQASWSATLLDSLLFPFRLLRAVFHYLNFFSMMYSRKPLTSANGPAREADLKQLVLQGRRIDAEKALRAGASSHGVPSLVPANWELVRLDPQGREDVLARHVASFDIAPDGTLLHSNGRGVFVLDRQGTPRLALTQALVSDLVAAHA</sequence>
<dbReference type="AlphaFoldDB" id="A0A4Z0BCZ9"/>
<dbReference type="OrthoDB" id="8879187at2"/>
<dbReference type="EMBL" id="SMLK01000008">
    <property type="protein sequence ID" value="TFY97166.1"/>
    <property type="molecule type" value="Genomic_DNA"/>
</dbReference>
<protein>
    <submittedName>
        <fullName evidence="1">Uncharacterized protein</fullName>
    </submittedName>
</protein>
<dbReference type="Gene3D" id="2.120.10.30">
    <property type="entry name" value="TolB, C-terminal domain"/>
    <property type="match status" value="1"/>
</dbReference>
<dbReference type="Proteomes" id="UP000297839">
    <property type="component" value="Unassembled WGS sequence"/>
</dbReference>
<evidence type="ECO:0000313" key="1">
    <source>
        <dbReference type="EMBL" id="TFY97166.1"/>
    </source>
</evidence>
<proteinExistence type="predicted"/>
<dbReference type="SUPFAM" id="SSF82171">
    <property type="entry name" value="DPP6 N-terminal domain-like"/>
    <property type="match status" value="1"/>
</dbReference>
<evidence type="ECO:0000313" key="2">
    <source>
        <dbReference type="Proteomes" id="UP000297839"/>
    </source>
</evidence>